<evidence type="ECO:0000256" key="5">
    <source>
        <dbReference type="SAM" id="SignalP"/>
    </source>
</evidence>
<dbReference type="AlphaFoldDB" id="A0A1H0G3W1"/>
<evidence type="ECO:0000256" key="1">
    <source>
        <dbReference type="ARBA" id="ARBA00004561"/>
    </source>
</evidence>
<dbReference type="EMBL" id="FNIJ01000007">
    <property type="protein sequence ID" value="SDO01419.1"/>
    <property type="molecule type" value="Genomic_DNA"/>
</dbReference>
<evidence type="ECO:0000313" key="8">
    <source>
        <dbReference type="Proteomes" id="UP000242957"/>
    </source>
</evidence>
<dbReference type="STRING" id="198616.SAMN05216193_10740"/>
<comment type="similarity">
    <text evidence="2">Belongs to the fimbrial protein family.</text>
</comment>
<protein>
    <submittedName>
        <fullName evidence="7">Pilin (Type 1 fimbria component protein)</fullName>
    </submittedName>
</protein>
<dbReference type="RefSeq" id="WP_084314233.1">
    <property type="nucleotide sequence ID" value="NZ_FNIJ01000007.1"/>
</dbReference>
<dbReference type="InterPro" id="IPR036937">
    <property type="entry name" value="Adhesion_dom_fimbrial_sf"/>
</dbReference>
<reference evidence="8" key="1">
    <citation type="submission" date="2016-10" db="EMBL/GenBank/DDBJ databases">
        <authorList>
            <person name="Varghese N."/>
            <person name="Submissions S."/>
        </authorList>
    </citation>
    <scope>NUCLEOTIDE SEQUENCE [LARGE SCALE GENOMIC DNA]</scope>
    <source>
        <strain evidence="8">JCM 21621</strain>
    </source>
</reference>
<dbReference type="InterPro" id="IPR000259">
    <property type="entry name" value="Adhesion_dom_fimbrial"/>
</dbReference>
<dbReference type="Pfam" id="PF00419">
    <property type="entry name" value="Fimbrial"/>
    <property type="match status" value="1"/>
</dbReference>
<evidence type="ECO:0000259" key="6">
    <source>
        <dbReference type="Pfam" id="PF00419"/>
    </source>
</evidence>
<accession>A0A1H0G3W1</accession>
<evidence type="ECO:0000256" key="4">
    <source>
        <dbReference type="ARBA" id="ARBA00023263"/>
    </source>
</evidence>
<name>A0A1H0G3W1_9PSED</name>
<evidence type="ECO:0000256" key="2">
    <source>
        <dbReference type="ARBA" id="ARBA00006671"/>
    </source>
</evidence>
<dbReference type="Gene3D" id="2.60.40.1090">
    <property type="entry name" value="Fimbrial-type adhesion domain"/>
    <property type="match status" value="1"/>
</dbReference>
<dbReference type="PANTHER" id="PTHR33420">
    <property type="entry name" value="FIMBRIAL SUBUNIT ELFA-RELATED"/>
    <property type="match status" value="1"/>
</dbReference>
<keyword evidence="4" id="KW-0281">Fimbrium</keyword>
<dbReference type="InterPro" id="IPR050263">
    <property type="entry name" value="Bact_Fimbrial_Adh_Pro"/>
</dbReference>
<keyword evidence="8" id="KW-1185">Reference proteome</keyword>
<evidence type="ECO:0000313" key="7">
    <source>
        <dbReference type="EMBL" id="SDO01419.1"/>
    </source>
</evidence>
<keyword evidence="3 5" id="KW-0732">Signal</keyword>
<gene>
    <name evidence="7" type="ORF">SAMN05216193_10740</name>
</gene>
<feature type="signal peptide" evidence="5">
    <location>
        <begin position="1"/>
        <end position="33"/>
    </location>
</feature>
<comment type="subcellular location">
    <subcellularLocation>
        <location evidence="1">Fimbrium</location>
    </subcellularLocation>
</comment>
<dbReference type="SUPFAM" id="SSF49401">
    <property type="entry name" value="Bacterial adhesins"/>
    <property type="match status" value="1"/>
</dbReference>
<proteinExistence type="inferred from homology"/>
<dbReference type="GO" id="GO:0043709">
    <property type="term" value="P:cell adhesion involved in single-species biofilm formation"/>
    <property type="evidence" value="ECO:0007669"/>
    <property type="project" value="TreeGrafter"/>
</dbReference>
<dbReference type="PANTHER" id="PTHR33420:SF3">
    <property type="entry name" value="FIMBRIAL SUBUNIT ELFA"/>
    <property type="match status" value="1"/>
</dbReference>
<dbReference type="GO" id="GO:0009289">
    <property type="term" value="C:pilus"/>
    <property type="evidence" value="ECO:0007669"/>
    <property type="project" value="UniProtKB-SubCell"/>
</dbReference>
<evidence type="ECO:0000256" key="3">
    <source>
        <dbReference type="ARBA" id="ARBA00022729"/>
    </source>
</evidence>
<feature type="domain" description="Fimbrial-type adhesion" evidence="6">
    <location>
        <begin position="221"/>
        <end position="356"/>
    </location>
</feature>
<dbReference type="InterPro" id="IPR008966">
    <property type="entry name" value="Adhesion_dom_sf"/>
</dbReference>
<dbReference type="OrthoDB" id="6496051at2"/>
<dbReference type="Gene3D" id="2.60.40.3310">
    <property type="match status" value="1"/>
</dbReference>
<sequence>MHCNPFFKLPCRQLALALLMLAAALSQSGPAWADCKAFSGSLPQSLNYNMSVVVPAGLSAGATIPGTYRPFNITGACTPDAWAGRPAPAVGSTIVACVVSGTASPVPGIPGVYTTGIAGVGMALLDASGNRLLNAQNQQCASHFGQLQGGGAAPYTLTYNLNGAMELVKTSSAGTPVGSGVLTSVNAAWLFGVYETLWVLNYSDGALGPSMISPAGNLQISSVTCTVTSPSTVQLPKVGLSALSQVGDVAGGTPFNIGLLCNKDLKVGIRMEAAPGVTAIDPQSGILSSQGSAQGVGIQLLKSDFSPMPLDQRVDLGNISANGQVSFGYYARYNRTGTTLAPGTVQSQMVFTFDYQ</sequence>
<organism evidence="7 8">
    <name type="scientific">Pseudomonas jinjuensis</name>
    <dbReference type="NCBI Taxonomy" id="198616"/>
    <lineage>
        <taxon>Bacteria</taxon>
        <taxon>Pseudomonadati</taxon>
        <taxon>Pseudomonadota</taxon>
        <taxon>Gammaproteobacteria</taxon>
        <taxon>Pseudomonadales</taxon>
        <taxon>Pseudomonadaceae</taxon>
        <taxon>Pseudomonas</taxon>
    </lineage>
</organism>
<dbReference type="Proteomes" id="UP000242957">
    <property type="component" value="Unassembled WGS sequence"/>
</dbReference>
<feature type="chain" id="PRO_5017415917" evidence="5">
    <location>
        <begin position="34"/>
        <end position="356"/>
    </location>
</feature>